<name>A0A232EW04_9HYME</name>
<evidence type="ECO:0000313" key="2">
    <source>
        <dbReference type="Proteomes" id="UP000215335"/>
    </source>
</evidence>
<gene>
    <name evidence="1" type="ORF">TSAR_014078</name>
</gene>
<evidence type="ECO:0000313" key="1">
    <source>
        <dbReference type="EMBL" id="OXU22516.1"/>
    </source>
</evidence>
<dbReference type="Proteomes" id="UP000215335">
    <property type="component" value="Unassembled WGS sequence"/>
</dbReference>
<comment type="caution">
    <text evidence="1">The sequence shown here is derived from an EMBL/GenBank/DDBJ whole genome shotgun (WGS) entry which is preliminary data.</text>
</comment>
<reference evidence="1 2" key="1">
    <citation type="journal article" date="2017" name="Curr. Biol.">
        <title>The Evolution of Venom by Co-option of Single-Copy Genes.</title>
        <authorList>
            <person name="Martinson E.O."/>
            <person name="Mrinalini"/>
            <person name="Kelkar Y.D."/>
            <person name="Chang C.H."/>
            <person name="Werren J.H."/>
        </authorList>
    </citation>
    <scope>NUCLEOTIDE SEQUENCE [LARGE SCALE GENOMIC DNA]</scope>
    <source>
        <strain evidence="1 2">Alberta</strain>
        <tissue evidence="1">Whole body</tissue>
    </source>
</reference>
<sequence length="345" mass="40306">MQVQEKAADDCSLSDHISSTEVEVMISLQQMLNKTSERLCESVALEWNENVLDNLNLLITLGFDSSSGHMFEYHYWKQSFLQMSYLFTDNAQVWKFKRLLHVEIKAFEYLLHIAYRLTIKVWDVIASLKGAFESQKMAVQKEIFKNFGIRVDQVLQGHGTTNTGNLARKCFQDPTKFAQSLGINTNLVANIALILELFKCKKMLKLDKLEQFCRETYALHYNIYDWARLSPTLHKPLRHGCEIARLFPLPMAYFAEDALESSHKYYRRNMILHARKNSRANRILDVYKRAIYLNDPKISLSKIDQRMTIEDIEDQDIYIEDSPYEESDDDNASFSLALNCFVRMY</sequence>
<keyword evidence="2" id="KW-1185">Reference proteome</keyword>
<accession>A0A232EW04</accession>
<protein>
    <submittedName>
        <fullName evidence="1">Uncharacterized protein</fullName>
    </submittedName>
</protein>
<dbReference type="EMBL" id="NNAY01001932">
    <property type="protein sequence ID" value="OXU22516.1"/>
    <property type="molecule type" value="Genomic_DNA"/>
</dbReference>
<organism evidence="1 2">
    <name type="scientific">Trichomalopsis sarcophagae</name>
    <dbReference type="NCBI Taxonomy" id="543379"/>
    <lineage>
        <taxon>Eukaryota</taxon>
        <taxon>Metazoa</taxon>
        <taxon>Ecdysozoa</taxon>
        <taxon>Arthropoda</taxon>
        <taxon>Hexapoda</taxon>
        <taxon>Insecta</taxon>
        <taxon>Pterygota</taxon>
        <taxon>Neoptera</taxon>
        <taxon>Endopterygota</taxon>
        <taxon>Hymenoptera</taxon>
        <taxon>Apocrita</taxon>
        <taxon>Proctotrupomorpha</taxon>
        <taxon>Chalcidoidea</taxon>
        <taxon>Pteromalidae</taxon>
        <taxon>Pteromalinae</taxon>
        <taxon>Trichomalopsis</taxon>
    </lineage>
</organism>
<proteinExistence type="predicted"/>
<dbReference type="AlphaFoldDB" id="A0A232EW04"/>